<feature type="non-terminal residue" evidence="1">
    <location>
        <position position="1"/>
    </location>
</feature>
<name>A0A267DJJ1_9PLAT</name>
<protein>
    <submittedName>
        <fullName evidence="1">Uncharacterized protein</fullName>
    </submittedName>
</protein>
<accession>A0A267DJJ1</accession>
<dbReference type="EMBL" id="NIVC01003869">
    <property type="protein sequence ID" value="PAA49470.1"/>
    <property type="molecule type" value="Genomic_DNA"/>
</dbReference>
<dbReference type="AlphaFoldDB" id="A0A267DJJ1"/>
<dbReference type="Proteomes" id="UP000215902">
    <property type="component" value="Unassembled WGS sequence"/>
</dbReference>
<evidence type="ECO:0000313" key="1">
    <source>
        <dbReference type="EMBL" id="PAA49470.1"/>
    </source>
</evidence>
<proteinExistence type="predicted"/>
<evidence type="ECO:0000313" key="2">
    <source>
        <dbReference type="Proteomes" id="UP000215902"/>
    </source>
</evidence>
<organism evidence="1 2">
    <name type="scientific">Macrostomum lignano</name>
    <dbReference type="NCBI Taxonomy" id="282301"/>
    <lineage>
        <taxon>Eukaryota</taxon>
        <taxon>Metazoa</taxon>
        <taxon>Spiralia</taxon>
        <taxon>Lophotrochozoa</taxon>
        <taxon>Platyhelminthes</taxon>
        <taxon>Rhabditophora</taxon>
        <taxon>Macrostomorpha</taxon>
        <taxon>Macrostomida</taxon>
        <taxon>Macrostomidae</taxon>
        <taxon>Macrostomum</taxon>
    </lineage>
</organism>
<gene>
    <name evidence="1" type="ORF">BOX15_Mlig018869g2</name>
</gene>
<keyword evidence="2" id="KW-1185">Reference proteome</keyword>
<sequence>IALLRFHLSSSNKIFFRLLLLEISAEDLMKSARFALMLLMAMTAVTVEPRPFDTDRPSPIEKRVSEFLGKRGSPWPVPPPEEETSAEALAKWLRQNERRYRKRISEFLG</sequence>
<reference evidence="1 2" key="1">
    <citation type="submission" date="2017-06" db="EMBL/GenBank/DDBJ databases">
        <title>A platform for efficient transgenesis in Macrostomum lignano, a flatworm model organism for stem cell research.</title>
        <authorList>
            <person name="Berezikov E."/>
        </authorList>
    </citation>
    <scope>NUCLEOTIDE SEQUENCE [LARGE SCALE GENOMIC DNA]</scope>
    <source>
        <strain evidence="1">DV1</strain>
        <tissue evidence="1">Whole organism</tissue>
    </source>
</reference>
<comment type="caution">
    <text evidence="1">The sequence shown here is derived from an EMBL/GenBank/DDBJ whole genome shotgun (WGS) entry which is preliminary data.</text>
</comment>